<reference evidence="1 2" key="1">
    <citation type="submission" date="2019-06" db="EMBL/GenBank/DDBJ databases">
        <title>Whole genome shotgun sequence of Flavobacterium flevense NBRC 14960.</title>
        <authorList>
            <person name="Hosoyama A."/>
            <person name="Uohara A."/>
            <person name="Ohji S."/>
            <person name="Ichikawa N."/>
        </authorList>
    </citation>
    <scope>NUCLEOTIDE SEQUENCE [LARGE SCALE GENOMIC DNA]</scope>
    <source>
        <strain evidence="1 2">NBRC 14960</strain>
    </source>
</reference>
<sequence length="84" mass="9303">MSLLTDNVIPGDHGKIFGTNAKEDSELTAIKESLLKMDGVTEVHINNAVFPREFTVLTNKVISVEEIERQVKSIGFHAIPKQVI</sequence>
<name>A0A4Y4ASQ0_9FLAO</name>
<dbReference type="OrthoDB" id="982897at2"/>
<evidence type="ECO:0000313" key="1">
    <source>
        <dbReference type="EMBL" id="GEC71278.1"/>
    </source>
</evidence>
<dbReference type="GO" id="GO:0046872">
    <property type="term" value="F:metal ion binding"/>
    <property type="evidence" value="ECO:0007669"/>
    <property type="project" value="InterPro"/>
</dbReference>
<proteinExistence type="predicted"/>
<dbReference type="Proteomes" id="UP000316775">
    <property type="component" value="Unassembled WGS sequence"/>
</dbReference>
<gene>
    <name evidence="1" type="ORF">FFL01_08170</name>
</gene>
<dbReference type="AlphaFoldDB" id="A0A4Y4ASQ0"/>
<dbReference type="EMBL" id="BJNP01000006">
    <property type="protein sequence ID" value="GEC71278.1"/>
    <property type="molecule type" value="Genomic_DNA"/>
</dbReference>
<organism evidence="1 2">
    <name type="scientific">Flavobacterium flevense</name>
    <dbReference type="NCBI Taxonomy" id="983"/>
    <lineage>
        <taxon>Bacteria</taxon>
        <taxon>Pseudomonadati</taxon>
        <taxon>Bacteroidota</taxon>
        <taxon>Flavobacteriia</taxon>
        <taxon>Flavobacteriales</taxon>
        <taxon>Flavobacteriaceae</taxon>
        <taxon>Flavobacterium</taxon>
    </lineage>
</organism>
<evidence type="ECO:0008006" key="3">
    <source>
        <dbReference type="Google" id="ProtNLM"/>
    </source>
</evidence>
<evidence type="ECO:0000313" key="2">
    <source>
        <dbReference type="Proteomes" id="UP000316775"/>
    </source>
</evidence>
<dbReference type="RefSeq" id="WP_073246350.1">
    <property type="nucleotide sequence ID" value="NZ_BJNP01000006.1"/>
</dbReference>
<accession>A0A4Y4ASQ0</accession>
<dbReference type="InterPro" id="IPR036163">
    <property type="entry name" value="HMA_dom_sf"/>
</dbReference>
<protein>
    <recommendedName>
        <fullName evidence="3">HMA domain-containing protein</fullName>
    </recommendedName>
</protein>
<dbReference type="SUPFAM" id="SSF55008">
    <property type="entry name" value="HMA, heavy metal-associated domain"/>
    <property type="match status" value="1"/>
</dbReference>
<dbReference type="STRING" id="983.SAMN05443543_109121"/>
<keyword evidence="2" id="KW-1185">Reference proteome</keyword>
<comment type="caution">
    <text evidence="1">The sequence shown here is derived from an EMBL/GenBank/DDBJ whole genome shotgun (WGS) entry which is preliminary data.</text>
</comment>